<protein>
    <submittedName>
        <fullName evidence="5">Uncharacterized protein</fullName>
    </submittedName>
</protein>
<dbReference type="InterPro" id="IPR003715">
    <property type="entry name" value="Poly_export_N"/>
</dbReference>
<keyword evidence="6" id="KW-1185">Reference proteome</keyword>
<evidence type="ECO:0000259" key="4">
    <source>
        <dbReference type="Pfam" id="PF10531"/>
    </source>
</evidence>
<dbReference type="EMBL" id="QDKG01000002">
    <property type="protein sequence ID" value="PVH25593.1"/>
    <property type="molecule type" value="Genomic_DNA"/>
</dbReference>
<keyword evidence="2" id="KW-0812">Transmembrane</keyword>
<keyword evidence="2" id="KW-0472">Membrane</keyword>
<reference evidence="5 6" key="1">
    <citation type="submission" date="2018-04" db="EMBL/GenBank/DDBJ databases">
        <title>Sphingobacterium cortibacter sp. nov.</title>
        <authorList>
            <person name="Li Y."/>
        </authorList>
    </citation>
    <scope>NUCLEOTIDE SEQUENCE [LARGE SCALE GENOMIC DNA]</scope>
    <source>
        <strain evidence="5 6">2c-3</strain>
    </source>
</reference>
<dbReference type="OrthoDB" id="662756at2"/>
<dbReference type="InterPro" id="IPR049712">
    <property type="entry name" value="Poly_export"/>
</dbReference>
<keyword evidence="1" id="KW-0732">Signal</keyword>
<feature type="domain" description="Polysaccharide export protein N-terminal" evidence="3">
    <location>
        <begin position="57"/>
        <end position="153"/>
    </location>
</feature>
<dbReference type="InterPro" id="IPR019554">
    <property type="entry name" value="Soluble_ligand-bd"/>
</dbReference>
<gene>
    <name evidence="5" type="ORF">DC487_06525</name>
</gene>
<dbReference type="PANTHER" id="PTHR33619:SF3">
    <property type="entry name" value="POLYSACCHARIDE EXPORT PROTEIN GFCE-RELATED"/>
    <property type="match status" value="1"/>
</dbReference>
<feature type="domain" description="Soluble ligand binding" evidence="4">
    <location>
        <begin position="157"/>
        <end position="210"/>
    </location>
</feature>
<evidence type="ECO:0000256" key="2">
    <source>
        <dbReference type="SAM" id="Phobius"/>
    </source>
</evidence>
<dbReference type="Gene3D" id="3.10.560.10">
    <property type="entry name" value="Outer membrane lipoprotein wza domain like"/>
    <property type="match status" value="1"/>
</dbReference>
<organism evidence="5 6">
    <name type="scientific">Sphingobacterium corticibacter</name>
    <dbReference type="NCBI Taxonomy" id="2171749"/>
    <lineage>
        <taxon>Bacteria</taxon>
        <taxon>Pseudomonadati</taxon>
        <taxon>Bacteroidota</taxon>
        <taxon>Sphingobacteriia</taxon>
        <taxon>Sphingobacteriales</taxon>
        <taxon>Sphingobacteriaceae</taxon>
        <taxon>Sphingobacterium</taxon>
    </lineage>
</organism>
<evidence type="ECO:0000259" key="3">
    <source>
        <dbReference type="Pfam" id="PF02563"/>
    </source>
</evidence>
<dbReference type="Proteomes" id="UP000245627">
    <property type="component" value="Unassembled WGS sequence"/>
</dbReference>
<name>A0A2T8HJM3_9SPHI</name>
<feature type="transmembrane region" description="Helical" evidence="2">
    <location>
        <begin position="253"/>
        <end position="271"/>
    </location>
</feature>
<sequence length="272" mass="29921">MTNNLKKTLPRLPVWGLLSGLLFTILLGSCSVKNVVYFKDLPSDTLKVIKSAADFSEPIIQSDDLLSITVQTLDPTTSNIANQTEAIQAVGASSASNVGNQVISGFLVDKDGYVHMTLLGKVKVAGLTTYKARELITQKAQEFYRDPTVQVRFANYKITILGEVTRPATYTVPNEKVTILDALGLAGDLTIYGKRENVLLIREENGQKAMVRLNLADSDIFQSPYYYLRQNDVIYVEPGKAKAATNNAARTQTYAIIGSALSLLIVLITRWR</sequence>
<dbReference type="RefSeq" id="WP_116775166.1">
    <property type="nucleotide sequence ID" value="NZ_QDKG01000002.1"/>
</dbReference>
<dbReference type="Pfam" id="PF02563">
    <property type="entry name" value="Poly_export"/>
    <property type="match status" value="1"/>
</dbReference>
<keyword evidence="2" id="KW-1133">Transmembrane helix</keyword>
<comment type="caution">
    <text evidence="5">The sequence shown here is derived from an EMBL/GenBank/DDBJ whole genome shotgun (WGS) entry which is preliminary data.</text>
</comment>
<accession>A0A2T8HJM3</accession>
<dbReference type="PANTHER" id="PTHR33619">
    <property type="entry name" value="POLYSACCHARIDE EXPORT PROTEIN GFCE-RELATED"/>
    <property type="match status" value="1"/>
</dbReference>
<dbReference type="Pfam" id="PF10531">
    <property type="entry name" value="SLBB"/>
    <property type="match status" value="1"/>
</dbReference>
<evidence type="ECO:0000313" key="6">
    <source>
        <dbReference type="Proteomes" id="UP000245627"/>
    </source>
</evidence>
<evidence type="ECO:0000256" key="1">
    <source>
        <dbReference type="ARBA" id="ARBA00022729"/>
    </source>
</evidence>
<dbReference type="AlphaFoldDB" id="A0A2T8HJM3"/>
<proteinExistence type="predicted"/>
<dbReference type="PROSITE" id="PS51257">
    <property type="entry name" value="PROKAR_LIPOPROTEIN"/>
    <property type="match status" value="1"/>
</dbReference>
<dbReference type="Gene3D" id="3.30.1950.10">
    <property type="entry name" value="wza like domain"/>
    <property type="match status" value="1"/>
</dbReference>
<evidence type="ECO:0000313" key="5">
    <source>
        <dbReference type="EMBL" id="PVH25593.1"/>
    </source>
</evidence>
<dbReference type="GO" id="GO:0015159">
    <property type="term" value="F:polysaccharide transmembrane transporter activity"/>
    <property type="evidence" value="ECO:0007669"/>
    <property type="project" value="InterPro"/>
</dbReference>